<keyword evidence="2" id="KW-1185">Reference proteome</keyword>
<accession>F7YYP1</accession>
<evidence type="ECO:0000313" key="2">
    <source>
        <dbReference type="Proteomes" id="UP000006804"/>
    </source>
</evidence>
<dbReference type="Gene3D" id="3.10.530.10">
    <property type="entry name" value="CPE0013-like"/>
    <property type="match status" value="1"/>
</dbReference>
<dbReference type="AlphaFoldDB" id="F7YYP1"/>
<dbReference type="EMBL" id="CP002351">
    <property type="protein sequence ID" value="AEH51074.1"/>
    <property type="molecule type" value="Genomic_DNA"/>
</dbReference>
<name>F7YYP1_9THEM</name>
<organism evidence="1 2">
    <name type="scientific">Pseudothermotoga thermarum DSM 5069</name>
    <dbReference type="NCBI Taxonomy" id="688269"/>
    <lineage>
        <taxon>Bacteria</taxon>
        <taxon>Thermotogati</taxon>
        <taxon>Thermotogota</taxon>
        <taxon>Thermotogae</taxon>
        <taxon>Thermotogales</taxon>
        <taxon>Thermotogaceae</taxon>
        <taxon>Pseudothermotoga</taxon>
    </lineage>
</organism>
<dbReference type="CDD" id="cd00368">
    <property type="entry name" value="Molybdopterin-Binding"/>
    <property type="match status" value="1"/>
</dbReference>
<proteinExistence type="predicted"/>
<dbReference type="STRING" id="688269.Theth_0991"/>
<dbReference type="SUPFAM" id="SSF160148">
    <property type="entry name" value="CPE0013-like"/>
    <property type="match status" value="1"/>
</dbReference>
<dbReference type="PANTHER" id="PTHR39450">
    <property type="entry name" value="MOLYBDOPTERIN OXIDOREDUCTASE, 4FE-4S CLUSTER-BINDING SUBUNIT"/>
    <property type="match status" value="1"/>
</dbReference>
<dbReference type="Proteomes" id="UP000006804">
    <property type="component" value="Chromosome"/>
</dbReference>
<evidence type="ECO:0008006" key="3">
    <source>
        <dbReference type="Google" id="ProtNLM"/>
    </source>
</evidence>
<evidence type="ECO:0000313" key="1">
    <source>
        <dbReference type="EMBL" id="AEH51074.1"/>
    </source>
</evidence>
<protein>
    <recommendedName>
        <fullName evidence="3">Molybdopterin oxidoreductase</fullName>
    </recommendedName>
</protein>
<dbReference type="Pfam" id="PF07892">
    <property type="entry name" value="DUF1667"/>
    <property type="match status" value="1"/>
</dbReference>
<dbReference type="Gene3D" id="2.20.25.90">
    <property type="entry name" value="ADC-like domains"/>
    <property type="match status" value="1"/>
</dbReference>
<dbReference type="HOGENOM" id="CLU_148086_0_0_0"/>
<dbReference type="OrthoDB" id="9811531at2"/>
<dbReference type="PATRIC" id="fig|688269.3.peg.1015"/>
<dbReference type="eggNOG" id="COG3862">
    <property type="taxonomic scope" value="Bacteria"/>
</dbReference>
<sequence length="123" mass="13826">MNRIVCVQCPVGCKIKFELVDGKLTKIEGNKCPRGLDYLKDELADPKRIIPTSVRVIDGEYELVSVKTSKPISKKYIPQLMEILKKIKINAPVKVGDVVLKNFMNTNVDIIATRSVSKRDVPK</sequence>
<dbReference type="KEGG" id="tta:Theth_0991"/>
<reference evidence="1 2" key="1">
    <citation type="submission" date="2010-11" db="EMBL/GenBank/DDBJ databases">
        <title>The complete genome of Thermotoga thermarum DSM 5069.</title>
        <authorList>
            <consortium name="US DOE Joint Genome Institute (JGI-PGF)"/>
            <person name="Lucas S."/>
            <person name="Copeland A."/>
            <person name="Lapidus A."/>
            <person name="Bruce D."/>
            <person name="Goodwin L."/>
            <person name="Pitluck S."/>
            <person name="Kyrpides N."/>
            <person name="Mavromatis K."/>
            <person name="Ivanova N."/>
            <person name="Zeytun A."/>
            <person name="Brettin T."/>
            <person name="Detter J.C."/>
            <person name="Tapia R."/>
            <person name="Han C."/>
            <person name="Land M."/>
            <person name="Hauser L."/>
            <person name="Markowitz V."/>
            <person name="Cheng J.-F."/>
            <person name="Hugenholtz P."/>
            <person name="Woyke T."/>
            <person name="Wu D."/>
            <person name="Spring S."/>
            <person name="Schroeder M."/>
            <person name="Brambilla E."/>
            <person name="Klenk H.-P."/>
            <person name="Eisen J.A."/>
        </authorList>
    </citation>
    <scope>NUCLEOTIDE SEQUENCE [LARGE SCALE GENOMIC DNA]</scope>
    <source>
        <strain evidence="1 2">DSM 5069</strain>
    </source>
</reference>
<dbReference type="InterPro" id="IPR012460">
    <property type="entry name" value="DUF1667"/>
</dbReference>
<dbReference type="InterPro" id="IPR036593">
    <property type="entry name" value="CPE0013-like_sf"/>
</dbReference>
<dbReference type="PANTHER" id="PTHR39450:SF1">
    <property type="entry name" value="DUF1667 DOMAIN-CONTAINING PROTEIN"/>
    <property type="match status" value="1"/>
</dbReference>
<gene>
    <name evidence="1" type="ORF">Theth_0991</name>
</gene>
<dbReference type="SUPFAM" id="SSF53706">
    <property type="entry name" value="Formate dehydrogenase/DMSO reductase, domains 1-3"/>
    <property type="match status" value="1"/>
</dbReference>
<dbReference type="RefSeq" id="WP_013932294.1">
    <property type="nucleotide sequence ID" value="NC_015707.1"/>
</dbReference>